<feature type="transmembrane region" description="Helical" evidence="9">
    <location>
        <begin position="129"/>
        <end position="152"/>
    </location>
</feature>
<keyword evidence="12" id="KW-1185">Reference proteome</keyword>
<reference evidence="12" key="1">
    <citation type="submission" date="2016-11" db="EMBL/GenBank/DDBJ databases">
        <authorList>
            <person name="Varghese N."/>
            <person name="Submissions S."/>
        </authorList>
    </citation>
    <scope>NUCLEOTIDE SEQUENCE [LARGE SCALE GENOMIC DNA]</scope>
    <source>
        <strain evidence="12">DSM 15449</strain>
    </source>
</reference>
<keyword evidence="7 9" id="KW-0472">Membrane</keyword>
<evidence type="ECO:0000256" key="1">
    <source>
        <dbReference type="ARBA" id="ARBA00004429"/>
    </source>
</evidence>
<dbReference type="Proteomes" id="UP000183954">
    <property type="component" value="Unassembled WGS sequence"/>
</dbReference>
<evidence type="ECO:0000256" key="6">
    <source>
        <dbReference type="ARBA" id="ARBA00022989"/>
    </source>
</evidence>
<dbReference type="PANTHER" id="PTHR35011:SF10">
    <property type="entry name" value="TRAP TRANSPORTER SMALL PERMEASE PROTEIN"/>
    <property type="match status" value="1"/>
</dbReference>
<dbReference type="STRING" id="1121420.SAMN02746098_02697"/>
<evidence type="ECO:0000259" key="10">
    <source>
        <dbReference type="Pfam" id="PF04290"/>
    </source>
</evidence>
<feature type="transmembrane region" description="Helical" evidence="9">
    <location>
        <begin position="88"/>
        <end position="109"/>
    </location>
</feature>
<evidence type="ECO:0000256" key="2">
    <source>
        <dbReference type="ARBA" id="ARBA00022448"/>
    </source>
</evidence>
<evidence type="ECO:0000313" key="11">
    <source>
        <dbReference type="EMBL" id="SHI16508.1"/>
    </source>
</evidence>
<accession>A0A1M5YXE9</accession>
<evidence type="ECO:0000256" key="3">
    <source>
        <dbReference type="ARBA" id="ARBA00022475"/>
    </source>
</evidence>
<keyword evidence="6 9" id="KW-1133">Transmembrane helix</keyword>
<feature type="transmembrane region" description="Helical" evidence="9">
    <location>
        <begin position="52"/>
        <end position="76"/>
    </location>
</feature>
<dbReference type="RefSeq" id="WP_073030248.1">
    <property type="nucleotide sequence ID" value="NZ_FQXJ01000009.1"/>
</dbReference>
<gene>
    <name evidence="11" type="ORF">SAMN02746098_02697</name>
</gene>
<dbReference type="InterPro" id="IPR055348">
    <property type="entry name" value="DctQ"/>
</dbReference>
<dbReference type="OrthoDB" id="1807003at2"/>
<sequence>MGVVSKFAVKFSHILDLIARALVVAIMVLGVTNVITRFFGINIPGTIEWTEFLAAMVIGLSLAYCGAQSGHIFLELFTDKFPIKVQHWLQIVIDLLSMVFLSLSFWRIILYANDMKLSGQVSMTTKTPYYMFIYVVAFGLLAYALVTLGSMADSLRKGVQR</sequence>
<evidence type="ECO:0000313" key="12">
    <source>
        <dbReference type="Proteomes" id="UP000183954"/>
    </source>
</evidence>
<evidence type="ECO:0000256" key="9">
    <source>
        <dbReference type="SAM" id="Phobius"/>
    </source>
</evidence>
<dbReference type="GO" id="GO:0022857">
    <property type="term" value="F:transmembrane transporter activity"/>
    <property type="evidence" value="ECO:0007669"/>
    <property type="project" value="TreeGrafter"/>
</dbReference>
<dbReference type="GO" id="GO:0015740">
    <property type="term" value="P:C4-dicarboxylate transport"/>
    <property type="evidence" value="ECO:0007669"/>
    <property type="project" value="TreeGrafter"/>
</dbReference>
<keyword evidence="3" id="KW-1003">Cell membrane</keyword>
<organism evidence="11 12">
    <name type="scientific">Desulfosporosinus lacus DSM 15449</name>
    <dbReference type="NCBI Taxonomy" id="1121420"/>
    <lineage>
        <taxon>Bacteria</taxon>
        <taxon>Bacillati</taxon>
        <taxon>Bacillota</taxon>
        <taxon>Clostridia</taxon>
        <taxon>Eubacteriales</taxon>
        <taxon>Desulfitobacteriaceae</taxon>
        <taxon>Desulfosporosinus</taxon>
    </lineage>
</organism>
<keyword evidence="5 9" id="KW-0812">Transmembrane</keyword>
<dbReference type="GO" id="GO:0005886">
    <property type="term" value="C:plasma membrane"/>
    <property type="evidence" value="ECO:0007669"/>
    <property type="project" value="UniProtKB-SubCell"/>
</dbReference>
<protein>
    <submittedName>
        <fullName evidence="11">TRAP-type C4-dicarboxylate transport system, small permease component</fullName>
    </submittedName>
</protein>
<dbReference type="EMBL" id="FQXJ01000009">
    <property type="protein sequence ID" value="SHI16508.1"/>
    <property type="molecule type" value="Genomic_DNA"/>
</dbReference>
<dbReference type="Pfam" id="PF04290">
    <property type="entry name" value="DctQ"/>
    <property type="match status" value="1"/>
</dbReference>
<evidence type="ECO:0000256" key="4">
    <source>
        <dbReference type="ARBA" id="ARBA00022519"/>
    </source>
</evidence>
<dbReference type="PANTHER" id="PTHR35011">
    <property type="entry name" value="2,3-DIKETO-L-GULONATE TRAP TRANSPORTER SMALL PERMEASE PROTEIN YIAM"/>
    <property type="match status" value="1"/>
</dbReference>
<name>A0A1M5YXE9_9FIRM</name>
<proteinExistence type="inferred from homology"/>
<keyword evidence="4" id="KW-0997">Cell inner membrane</keyword>
<dbReference type="AlphaFoldDB" id="A0A1M5YXE9"/>
<evidence type="ECO:0000256" key="7">
    <source>
        <dbReference type="ARBA" id="ARBA00023136"/>
    </source>
</evidence>
<evidence type="ECO:0000256" key="8">
    <source>
        <dbReference type="ARBA" id="ARBA00038436"/>
    </source>
</evidence>
<feature type="domain" description="Tripartite ATP-independent periplasmic transporters DctQ component" evidence="10">
    <location>
        <begin position="26"/>
        <end position="156"/>
    </location>
</feature>
<comment type="similarity">
    <text evidence="8">Belongs to the TRAP transporter small permease family.</text>
</comment>
<keyword evidence="2" id="KW-0813">Transport</keyword>
<evidence type="ECO:0000256" key="5">
    <source>
        <dbReference type="ARBA" id="ARBA00022692"/>
    </source>
</evidence>
<dbReference type="InterPro" id="IPR007387">
    <property type="entry name" value="TRAP_DctQ"/>
</dbReference>
<comment type="subcellular location">
    <subcellularLocation>
        <location evidence="1">Cell inner membrane</location>
        <topology evidence="1">Multi-pass membrane protein</topology>
    </subcellularLocation>
</comment>
<feature type="transmembrane region" description="Helical" evidence="9">
    <location>
        <begin position="21"/>
        <end position="40"/>
    </location>
</feature>